<dbReference type="RefSeq" id="WP_187071979.1">
    <property type="nucleotide sequence ID" value="NZ_JACRYL010000011.1"/>
</dbReference>
<protein>
    <submittedName>
        <fullName evidence="1">DUF4868 domain-containing protein</fullName>
    </submittedName>
</protein>
<keyword evidence="2" id="KW-1185">Reference proteome</keyword>
<dbReference type="Proteomes" id="UP000652755">
    <property type="component" value="Unassembled WGS sequence"/>
</dbReference>
<comment type="caution">
    <text evidence="1">The sequence shown here is derived from an EMBL/GenBank/DDBJ whole genome shotgun (WGS) entry which is preliminary data.</text>
</comment>
<evidence type="ECO:0000313" key="2">
    <source>
        <dbReference type="Proteomes" id="UP000652755"/>
    </source>
</evidence>
<reference evidence="1 2" key="1">
    <citation type="submission" date="2020-08" db="EMBL/GenBank/DDBJ databases">
        <authorList>
            <person name="Sun Q."/>
            <person name="Inoue M."/>
        </authorList>
    </citation>
    <scope>NUCLEOTIDE SEQUENCE [LARGE SCALE GENOMIC DNA]</scope>
    <source>
        <strain evidence="1 2">CCM 8938</strain>
    </source>
</reference>
<dbReference type="InterPro" id="IPR048119">
    <property type="entry name" value="KwaB"/>
</dbReference>
<dbReference type="EMBL" id="JACRYL010000011">
    <property type="protein sequence ID" value="MBC6111526.1"/>
    <property type="molecule type" value="Genomic_DNA"/>
</dbReference>
<organism evidence="1 2">
    <name type="scientific">Pedobacter fastidiosus</name>
    <dbReference type="NCBI Taxonomy" id="2765361"/>
    <lineage>
        <taxon>Bacteria</taxon>
        <taxon>Pseudomonadati</taxon>
        <taxon>Bacteroidota</taxon>
        <taxon>Sphingobacteriia</taxon>
        <taxon>Sphingobacteriales</taxon>
        <taxon>Sphingobacteriaceae</taxon>
        <taxon>Pedobacter</taxon>
    </lineage>
</organism>
<proteinExistence type="predicted"/>
<evidence type="ECO:0000313" key="1">
    <source>
        <dbReference type="EMBL" id="MBC6111526.1"/>
    </source>
</evidence>
<sequence>MNREQLLQAISFLFQVGNPISLRLYFLVSTDNGMELKLANIEQEVTTSLLTQFKGYIQSKFIDNEELFFGNLTDADNRRNSAYNYDFDEKPEGLSYLDTVLKNEEQAHFNFNVDDLNNIKAFVILIGNEEHKISLYKKHYPINYLRRDSILRIFPSNERFEKVNTNILSISETFEFMQIGQNLIVLSVKVLEKYFGYDTIIRNKAIENLTLIQNSGLLVDIQLLNTLTNELKYAKRIVKIKHDTPVLQLPVNTVIFFIANHPVLSRKIRFNADSTQIALDTKVSQEHFIKLLNDDFLKSELTNLFYDSQSKDTLRIEENADQEQVVAPE</sequence>
<dbReference type="Pfam" id="PF16162">
    <property type="entry name" value="KwaB"/>
    <property type="match status" value="1"/>
</dbReference>
<dbReference type="InterPro" id="IPR032359">
    <property type="entry name" value="KwaB-like"/>
</dbReference>
<dbReference type="NCBIfam" id="NF041623">
    <property type="entry name" value="KwaB"/>
    <property type="match status" value="1"/>
</dbReference>
<name>A0ABR7KU04_9SPHI</name>
<gene>
    <name evidence="1" type="ORF">H7U22_13960</name>
</gene>
<accession>A0ABR7KU04</accession>